<dbReference type="Proteomes" id="UP000501168">
    <property type="component" value="Chromosome"/>
</dbReference>
<dbReference type="KEGG" id="orb:IPMB12_01910"/>
<accession>A0A6G9I8J9</accession>
<evidence type="ECO:0000313" key="1">
    <source>
        <dbReference type="EMBL" id="QIQ20541.1"/>
    </source>
</evidence>
<dbReference type="PANTHER" id="PTHR37805">
    <property type="entry name" value="CYTOPLASMIC PROTEIN-RELATED"/>
    <property type="match status" value="1"/>
</dbReference>
<reference evidence="1 2" key="1">
    <citation type="submission" date="2020-03" db="EMBL/GenBank/DDBJ databases">
        <title>Complete genome sequence of Orbus sp. IPMB12 (BCRC 80908).</title>
        <authorList>
            <person name="Lo W.-S."/>
            <person name="Chang T.-H."/>
            <person name="Kuo C.-H."/>
        </authorList>
    </citation>
    <scope>NUCLEOTIDE SEQUENCE [LARGE SCALE GENOMIC DNA]</scope>
    <source>
        <strain evidence="1 2">IPMB12</strain>
    </source>
</reference>
<evidence type="ECO:0000313" key="2">
    <source>
        <dbReference type="Proteomes" id="UP000501168"/>
    </source>
</evidence>
<dbReference type="RefSeq" id="WP_166914405.1">
    <property type="nucleotide sequence ID" value="NZ_CP050253.1"/>
</dbReference>
<protein>
    <submittedName>
        <fullName evidence="1">DUF1456 family protein</fullName>
    </submittedName>
</protein>
<gene>
    <name evidence="1" type="ORF">IPMB12_01910</name>
</gene>
<dbReference type="EMBL" id="CP050253">
    <property type="protein sequence ID" value="QIQ20541.1"/>
    <property type="molecule type" value="Genomic_DNA"/>
</dbReference>
<dbReference type="Pfam" id="PF07308">
    <property type="entry name" value="DUF1456"/>
    <property type="match status" value="2"/>
</dbReference>
<dbReference type="InterPro" id="IPR009921">
    <property type="entry name" value="YehS-like"/>
</dbReference>
<name>A0A6G9I8J9_9GAMM</name>
<dbReference type="FunCoup" id="A0A6G9I8J9">
    <property type="interactions" value="6"/>
</dbReference>
<sequence length="153" mass="17836">MVNNYTLRSIRYMLSLSDAKMVEIAKLGGVEVEPEEMVSWLKPEDDPDYKECSDYVMGHFLNGLIFFRRGKDDRFPTPEVESVMTNNIVMKKLRAAFALQDTDLIDIYASVDFRVSKPELSAIFRKPDHKNYRKCGDQLLRYFLKGLTLKIRK</sequence>
<dbReference type="AlphaFoldDB" id="A0A6G9I8J9"/>
<organism evidence="1 2">
    <name type="scientific">Zophobihabitans entericus</name>
    <dbReference type="NCBI Taxonomy" id="1635327"/>
    <lineage>
        <taxon>Bacteria</taxon>
        <taxon>Pseudomonadati</taxon>
        <taxon>Pseudomonadota</taxon>
        <taxon>Gammaproteobacteria</taxon>
        <taxon>Orbales</taxon>
        <taxon>Orbaceae</taxon>
        <taxon>Zophobihabitans</taxon>
    </lineage>
</organism>
<keyword evidence="2" id="KW-1185">Reference proteome</keyword>
<proteinExistence type="predicted"/>
<dbReference type="InParanoid" id="A0A6G9I8J9"/>
<dbReference type="PANTHER" id="PTHR37805:SF1">
    <property type="entry name" value="CYTOPLASMIC PROTEIN"/>
    <property type="match status" value="1"/>
</dbReference>